<dbReference type="Gene3D" id="3.40.710.10">
    <property type="entry name" value="DD-peptidase/beta-lactamase superfamily"/>
    <property type="match status" value="1"/>
</dbReference>
<proteinExistence type="predicted"/>
<dbReference type="PANTHER" id="PTHR46825:SF9">
    <property type="entry name" value="BETA-LACTAMASE-RELATED DOMAIN-CONTAINING PROTEIN"/>
    <property type="match status" value="1"/>
</dbReference>
<evidence type="ECO:0000313" key="4">
    <source>
        <dbReference type="Proteomes" id="UP001161391"/>
    </source>
</evidence>
<gene>
    <name evidence="3" type="ORF">GCM10007853_06610</name>
</gene>
<dbReference type="InterPro" id="IPR001466">
    <property type="entry name" value="Beta-lactam-related"/>
</dbReference>
<evidence type="ECO:0000256" key="1">
    <source>
        <dbReference type="SAM" id="SignalP"/>
    </source>
</evidence>
<dbReference type="SUPFAM" id="SSF56601">
    <property type="entry name" value="beta-lactamase/transpeptidase-like"/>
    <property type="match status" value="1"/>
</dbReference>
<organism evidence="3 4">
    <name type="scientific">Algimonas ampicilliniresistens</name>
    <dbReference type="NCBI Taxonomy" id="1298735"/>
    <lineage>
        <taxon>Bacteria</taxon>
        <taxon>Pseudomonadati</taxon>
        <taxon>Pseudomonadota</taxon>
        <taxon>Alphaproteobacteria</taxon>
        <taxon>Maricaulales</taxon>
        <taxon>Robiginitomaculaceae</taxon>
        <taxon>Algimonas</taxon>
    </lineage>
</organism>
<feature type="domain" description="Beta-lactamase-related" evidence="2">
    <location>
        <begin position="51"/>
        <end position="351"/>
    </location>
</feature>
<dbReference type="InterPro" id="IPR012338">
    <property type="entry name" value="Beta-lactam/transpept-like"/>
</dbReference>
<name>A0ABQ5V707_9PROT</name>
<dbReference type="EMBL" id="BSNK01000001">
    <property type="protein sequence ID" value="GLQ22787.1"/>
    <property type="molecule type" value="Genomic_DNA"/>
</dbReference>
<sequence length="567" mass="62280">MRTRRLIPPIFALMAVLHLSSCAQTEPNPQAPTLSVSEQATALLEDWDLDDAPGVAVAISLNGETVFASGNGIADLDYGIPITPDTVFKVASVSKQFTAFSIFLLQSDGLLDVNEDIRTYLPGLPEFEQPVTIAHLLDHMGGLREGGVLAPLSGWLEDDVETNRQFRRLVARQRGVNFASGTAVEYSNSGYLLLAQIVETVSGQSFQDFTRERLFKPLQMTRTQFYSDRTVLLSNHAKSYAPKGDGYANIHHNSELVGSTGLTTTAHDLLKWAANFETRKIGSDELFQNMAIRKKATDGRSATFGRGHERRQYNGLETWSHGGRIAGYRSFLLRVPSETFAISILSNRSDFDTAKIAFGMVDIFLSDSDSFQLEAPAEWAALSVSDAQSYEGDYELYPGTLFQIGADGSDLTLTMMGSDDTNVLPQVGQRRFALDSDGDLFVEFEVDAAGRPTALLYVIGLHGSLRAPRIELESYEPSPVSASDYAGRYYSEELATSYEVNVEDGVMTATHIRLPVATLSDYQPDMFRAPGTALGRVKFVRDASDVVIGAQISAPLVSDIWFERIVR</sequence>
<evidence type="ECO:0000259" key="2">
    <source>
        <dbReference type="Pfam" id="PF00144"/>
    </source>
</evidence>
<reference evidence="3" key="2">
    <citation type="submission" date="2023-01" db="EMBL/GenBank/DDBJ databases">
        <title>Draft genome sequence of Algimonas ampicilliniresistens strain NBRC 108219.</title>
        <authorList>
            <person name="Sun Q."/>
            <person name="Mori K."/>
        </authorList>
    </citation>
    <scope>NUCLEOTIDE SEQUENCE</scope>
    <source>
        <strain evidence="3">NBRC 108219</strain>
    </source>
</reference>
<comment type="caution">
    <text evidence="3">The sequence shown here is derived from an EMBL/GenBank/DDBJ whole genome shotgun (WGS) entry which is preliminary data.</text>
</comment>
<keyword evidence="1" id="KW-0732">Signal</keyword>
<protein>
    <recommendedName>
        <fullName evidence="2">Beta-lactamase-related domain-containing protein</fullName>
    </recommendedName>
</protein>
<feature type="signal peptide" evidence="1">
    <location>
        <begin position="1"/>
        <end position="23"/>
    </location>
</feature>
<evidence type="ECO:0000313" key="3">
    <source>
        <dbReference type="EMBL" id="GLQ22787.1"/>
    </source>
</evidence>
<feature type="chain" id="PRO_5046030093" description="Beta-lactamase-related domain-containing protein" evidence="1">
    <location>
        <begin position="24"/>
        <end position="567"/>
    </location>
</feature>
<reference evidence="3" key="1">
    <citation type="journal article" date="2014" name="Int. J. Syst. Evol. Microbiol.">
        <title>Complete genome of a new Firmicutes species belonging to the dominant human colonic microbiota ('Ruminococcus bicirculans') reveals two chromosomes and a selective capacity to utilize plant glucans.</title>
        <authorList>
            <consortium name="NISC Comparative Sequencing Program"/>
            <person name="Wegmann U."/>
            <person name="Louis P."/>
            <person name="Goesmann A."/>
            <person name="Henrissat B."/>
            <person name="Duncan S.H."/>
            <person name="Flint H.J."/>
        </authorList>
    </citation>
    <scope>NUCLEOTIDE SEQUENCE</scope>
    <source>
        <strain evidence="3">NBRC 108219</strain>
    </source>
</reference>
<keyword evidence="4" id="KW-1185">Reference proteome</keyword>
<dbReference type="Pfam" id="PF00144">
    <property type="entry name" value="Beta-lactamase"/>
    <property type="match status" value="1"/>
</dbReference>
<accession>A0ABQ5V707</accession>
<dbReference type="InterPro" id="IPR050491">
    <property type="entry name" value="AmpC-like"/>
</dbReference>
<dbReference type="PANTHER" id="PTHR46825">
    <property type="entry name" value="D-ALANYL-D-ALANINE-CARBOXYPEPTIDASE/ENDOPEPTIDASE AMPH"/>
    <property type="match status" value="1"/>
</dbReference>
<dbReference type="Proteomes" id="UP001161391">
    <property type="component" value="Unassembled WGS sequence"/>
</dbReference>
<dbReference type="RefSeq" id="WP_284387520.1">
    <property type="nucleotide sequence ID" value="NZ_BSNK01000001.1"/>
</dbReference>